<comment type="catalytic activity">
    <reaction evidence="1 12 14">
        <text>1-(5-phospho-beta-D-ribosyl)-5-[(5-phospho-beta-D-ribosylamino)methylideneamino]imidazole-4-carboxamide = 5-[(5-phospho-1-deoxy-D-ribulos-1-ylimino)methylamino]-1-(5-phospho-beta-D-ribosyl)imidazole-4-carboxamide</text>
        <dbReference type="Rhea" id="RHEA:15469"/>
        <dbReference type="ChEBI" id="CHEBI:58435"/>
        <dbReference type="ChEBI" id="CHEBI:58525"/>
        <dbReference type="EC" id="5.3.1.16"/>
    </reaction>
</comment>
<dbReference type="Gene3D" id="3.20.20.70">
    <property type="entry name" value="Aldolase class I"/>
    <property type="match status" value="1"/>
</dbReference>
<dbReference type="GO" id="GO:0000162">
    <property type="term" value="P:L-tryptophan biosynthetic process"/>
    <property type="evidence" value="ECO:0007669"/>
    <property type="project" value="TreeGrafter"/>
</dbReference>
<dbReference type="OrthoDB" id="9807749at2"/>
<dbReference type="InterPro" id="IPR044524">
    <property type="entry name" value="Isoase_HisA-like"/>
</dbReference>
<dbReference type="InterPro" id="IPR006062">
    <property type="entry name" value="His_biosynth"/>
</dbReference>
<keyword evidence="7 12" id="KW-0963">Cytoplasm</keyword>
<dbReference type="Proteomes" id="UP000051790">
    <property type="component" value="Unassembled WGS sequence"/>
</dbReference>
<dbReference type="RefSeq" id="WP_056964376.1">
    <property type="nucleotide sequence ID" value="NZ_AZEU01000210.1"/>
</dbReference>
<dbReference type="PATRIC" id="fig|1423769.4.peg.1910"/>
<evidence type="ECO:0000256" key="4">
    <source>
        <dbReference type="ARBA" id="ARBA00009667"/>
    </source>
</evidence>
<evidence type="ECO:0000256" key="3">
    <source>
        <dbReference type="ARBA" id="ARBA00005133"/>
    </source>
</evidence>
<evidence type="ECO:0000256" key="12">
    <source>
        <dbReference type="HAMAP-Rule" id="MF_01014"/>
    </source>
</evidence>
<evidence type="ECO:0000313" key="15">
    <source>
        <dbReference type="EMBL" id="KRL43072.1"/>
    </source>
</evidence>
<evidence type="ECO:0000256" key="10">
    <source>
        <dbReference type="ARBA" id="ARBA00023235"/>
    </source>
</evidence>
<dbReference type="HAMAP" id="MF_01014">
    <property type="entry name" value="HisA"/>
    <property type="match status" value="1"/>
</dbReference>
<dbReference type="SUPFAM" id="SSF51366">
    <property type="entry name" value="Ribulose-phoshate binding barrel"/>
    <property type="match status" value="1"/>
</dbReference>
<dbReference type="InterPro" id="IPR006063">
    <property type="entry name" value="HisA_bact_arch"/>
</dbReference>
<keyword evidence="9 12" id="KW-0368">Histidine biosynthesis</keyword>
<evidence type="ECO:0000256" key="14">
    <source>
        <dbReference type="RuleBase" id="RU003658"/>
    </source>
</evidence>
<dbReference type="InterPro" id="IPR013785">
    <property type="entry name" value="Aldolase_TIM"/>
</dbReference>
<dbReference type="CDD" id="cd04732">
    <property type="entry name" value="HisA"/>
    <property type="match status" value="1"/>
</dbReference>
<organism evidence="15 16">
    <name type="scientific">Lacticaseibacillus manihotivorans DSM 13343 = JCM 12514</name>
    <dbReference type="NCBI Taxonomy" id="1423769"/>
    <lineage>
        <taxon>Bacteria</taxon>
        <taxon>Bacillati</taxon>
        <taxon>Bacillota</taxon>
        <taxon>Bacilli</taxon>
        <taxon>Lactobacillales</taxon>
        <taxon>Lactobacillaceae</taxon>
        <taxon>Lacticaseibacillus</taxon>
    </lineage>
</organism>
<dbReference type="InterPro" id="IPR023016">
    <property type="entry name" value="HisA/PriA"/>
</dbReference>
<dbReference type="GO" id="GO:0003949">
    <property type="term" value="F:1-(5-phosphoribosyl)-5-[(5-phosphoribosylamino)methylideneamino]imidazole-4-carboxamide isomerase activity"/>
    <property type="evidence" value="ECO:0007669"/>
    <property type="project" value="UniProtKB-UniRule"/>
</dbReference>
<dbReference type="PANTHER" id="PTHR43090:SF2">
    <property type="entry name" value="1-(5-PHOSPHORIBOSYL)-5-[(5-PHOSPHORIBOSYLAMINO)METHYLIDENEAMINO] IMIDAZOLE-4-CARBOXAMIDE ISOMERASE"/>
    <property type="match status" value="1"/>
</dbReference>
<dbReference type="UniPathway" id="UPA00031">
    <property type="reaction ID" value="UER00009"/>
</dbReference>
<dbReference type="GO" id="GO:0005737">
    <property type="term" value="C:cytoplasm"/>
    <property type="evidence" value="ECO:0007669"/>
    <property type="project" value="UniProtKB-SubCell"/>
</dbReference>
<gene>
    <name evidence="12" type="primary">hisA</name>
    <name evidence="15" type="ORF">FD01_GL001786</name>
</gene>
<dbReference type="PANTHER" id="PTHR43090">
    <property type="entry name" value="1-(5-PHOSPHORIBOSYL)-5-[(5-PHOSPHORIBOSYLAMINO)METHYLIDENEAMINO] IMIDAZOLE-4-CARBOXAMIDE ISOMERASE"/>
    <property type="match status" value="1"/>
</dbReference>
<proteinExistence type="inferred from homology"/>
<dbReference type="FunFam" id="3.20.20.70:FF:000009">
    <property type="entry name" value="1-(5-phosphoribosyl)-5-[(5-phosphoribosylamino)methylideneamino] imidazole-4-carboxamide isomerase"/>
    <property type="match status" value="1"/>
</dbReference>
<comment type="subcellular location">
    <subcellularLocation>
        <location evidence="2 12 14">Cytoplasm</location>
    </subcellularLocation>
</comment>
<evidence type="ECO:0000256" key="2">
    <source>
        <dbReference type="ARBA" id="ARBA00004496"/>
    </source>
</evidence>
<name>A0A0R1QE62_9LACO</name>
<accession>A0A0R1QE62</accession>
<evidence type="ECO:0000256" key="5">
    <source>
        <dbReference type="ARBA" id="ARBA00012550"/>
    </source>
</evidence>
<comment type="caution">
    <text evidence="15">The sequence shown here is derived from an EMBL/GenBank/DDBJ whole genome shotgun (WGS) entry which is preliminary data.</text>
</comment>
<sequence>MQIFPAIDLINGQSVRLYQGDYDQKTTISADPVTQAQSFEQAGLTHLHLVDLDGAKAGEPKNLATIEKIRAATDLFIEVGGGIRTLQTIEAYLAKGIDRVILGSVALKDPELTKAALQQFGPDKIVIGIDALHDRVATEGWLEDSDVSCAQLVDAMQQAGAQTFIVTDIAKDGTLSGPNVQMLADLHQQFPALTFVASGGMHEPSDLTHLKAAGITVAIVGKALAAGSITLADLKALEG</sequence>
<keyword evidence="16" id="KW-1185">Reference proteome</keyword>
<dbReference type="NCBIfam" id="TIGR00007">
    <property type="entry name" value="1-(5-phosphoribosyl)-5-[(5-phosphoribosylamino)methylideneamino]imidazole-4-carboxamide isomerase"/>
    <property type="match status" value="1"/>
</dbReference>
<feature type="active site" description="Proton acceptor" evidence="12">
    <location>
        <position position="8"/>
    </location>
</feature>
<evidence type="ECO:0000256" key="6">
    <source>
        <dbReference type="ARBA" id="ARBA00018464"/>
    </source>
</evidence>
<evidence type="ECO:0000256" key="1">
    <source>
        <dbReference type="ARBA" id="ARBA00000901"/>
    </source>
</evidence>
<evidence type="ECO:0000256" key="9">
    <source>
        <dbReference type="ARBA" id="ARBA00023102"/>
    </source>
</evidence>
<evidence type="ECO:0000313" key="16">
    <source>
        <dbReference type="Proteomes" id="UP000051790"/>
    </source>
</evidence>
<protein>
    <recommendedName>
        <fullName evidence="6 12">1-(5-phosphoribosyl)-5-[(5-phosphoribosylamino)methylideneamino] imidazole-4-carboxamide isomerase</fullName>
        <ecNumber evidence="5 12">5.3.1.16</ecNumber>
    </recommendedName>
    <alternativeName>
        <fullName evidence="11 12">Phosphoribosylformimino-5-aminoimidazole carboxamide ribotide isomerase</fullName>
    </alternativeName>
</protein>
<dbReference type="InterPro" id="IPR011060">
    <property type="entry name" value="RibuloseP-bd_barrel"/>
</dbReference>
<evidence type="ECO:0000256" key="7">
    <source>
        <dbReference type="ARBA" id="ARBA00022490"/>
    </source>
</evidence>
<comment type="similarity">
    <text evidence="4 12 13">Belongs to the HisA/HisF family.</text>
</comment>
<keyword evidence="8 12" id="KW-0028">Amino-acid biosynthesis</keyword>
<dbReference type="Pfam" id="PF00977">
    <property type="entry name" value="His_biosynth"/>
    <property type="match status" value="1"/>
</dbReference>
<dbReference type="EMBL" id="AZEU01000210">
    <property type="protein sequence ID" value="KRL43072.1"/>
    <property type="molecule type" value="Genomic_DNA"/>
</dbReference>
<dbReference type="GO" id="GO:0000105">
    <property type="term" value="P:L-histidine biosynthetic process"/>
    <property type="evidence" value="ECO:0007669"/>
    <property type="project" value="UniProtKB-UniRule"/>
</dbReference>
<feature type="active site" description="Proton donor" evidence="12">
    <location>
        <position position="130"/>
    </location>
</feature>
<evidence type="ECO:0000256" key="11">
    <source>
        <dbReference type="ARBA" id="ARBA00030547"/>
    </source>
</evidence>
<keyword evidence="10 12" id="KW-0413">Isomerase</keyword>
<evidence type="ECO:0000256" key="13">
    <source>
        <dbReference type="RuleBase" id="RU003657"/>
    </source>
</evidence>
<dbReference type="EC" id="5.3.1.16" evidence="5 12"/>
<comment type="pathway">
    <text evidence="3 12 14">Amino-acid biosynthesis; L-histidine biosynthesis; L-histidine from 5-phospho-alpha-D-ribose 1-diphosphate: step 4/9.</text>
</comment>
<reference evidence="15 16" key="1">
    <citation type="journal article" date="2015" name="Genome Announc.">
        <title>Expanding the biotechnology potential of lactobacilli through comparative genomics of 213 strains and associated genera.</title>
        <authorList>
            <person name="Sun Z."/>
            <person name="Harris H.M."/>
            <person name="McCann A."/>
            <person name="Guo C."/>
            <person name="Argimon S."/>
            <person name="Zhang W."/>
            <person name="Yang X."/>
            <person name="Jeffery I.B."/>
            <person name="Cooney J.C."/>
            <person name="Kagawa T.F."/>
            <person name="Liu W."/>
            <person name="Song Y."/>
            <person name="Salvetti E."/>
            <person name="Wrobel A."/>
            <person name="Rasinkangas P."/>
            <person name="Parkhill J."/>
            <person name="Rea M.C."/>
            <person name="O'Sullivan O."/>
            <person name="Ritari J."/>
            <person name="Douillard F.P."/>
            <person name="Paul Ross R."/>
            <person name="Yang R."/>
            <person name="Briner A.E."/>
            <person name="Felis G.E."/>
            <person name="de Vos W.M."/>
            <person name="Barrangou R."/>
            <person name="Klaenhammer T.R."/>
            <person name="Caufield P.W."/>
            <person name="Cui Y."/>
            <person name="Zhang H."/>
            <person name="O'Toole P.W."/>
        </authorList>
    </citation>
    <scope>NUCLEOTIDE SEQUENCE [LARGE SCALE GENOMIC DNA]</scope>
    <source>
        <strain evidence="15 16">DSM 13343</strain>
    </source>
</reference>
<dbReference type="AlphaFoldDB" id="A0A0R1QE62"/>
<evidence type="ECO:0000256" key="8">
    <source>
        <dbReference type="ARBA" id="ARBA00022605"/>
    </source>
</evidence>